<feature type="region of interest" description="Disordered" evidence="1">
    <location>
        <begin position="234"/>
        <end position="280"/>
    </location>
</feature>
<sequence length="280" mass="30024">MDARGNGAAAGVIGPLVFVGVFLIEGALRPGYDAAADFVSALSLGPRGWVQIASFLLTGACLILFAAWLRATFPSGPSSIAGPLLLGLIGAGLFASGPLVMDPAGTPLDAATWHGMAHNILGALVFVLMPVAMFVWLRRIRREPRLGASGAPRCSWPSSPWSRTWCSRWRARCRRGPRRRRPGRARCSARCWSRSWCGWRCSARCCWAPRGAAPRARRLPGRARVARAALRGCRPRTGRPAGRRTPGSGARCGNRPLRRGGSGRRAAAPWCPRGGRSARG</sequence>
<evidence type="ECO:0000313" key="3">
    <source>
        <dbReference type="EMBL" id="QIK73518.1"/>
    </source>
</evidence>
<keyword evidence="2" id="KW-0472">Membrane</keyword>
<dbReference type="Pfam" id="PF06197">
    <property type="entry name" value="DUF998"/>
    <property type="match status" value="1"/>
</dbReference>
<evidence type="ECO:0000256" key="2">
    <source>
        <dbReference type="SAM" id="Phobius"/>
    </source>
</evidence>
<keyword evidence="2" id="KW-0812">Transmembrane</keyword>
<keyword evidence="4" id="KW-1185">Reference proteome</keyword>
<dbReference type="AlphaFoldDB" id="A0A6G7YA48"/>
<protein>
    <submittedName>
        <fullName evidence="3">DUF998 domain-containing protein</fullName>
    </submittedName>
</protein>
<feature type="transmembrane region" description="Helical" evidence="2">
    <location>
        <begin position="48"/>
        <end position="69"/>
    </location>
</feature>
<evidence type="ECO:0000313" key="4">
    <source>
        <dbReference type="Proteomes" id="UP000501058"/>
    </source>
</evidence>
<evidence type="ECO:0000256" key="1">
    <source>
        <dbReference type="SAM" id="MobiDB-lite"/>
    </source>
</evidence>
<organism evidence="3 4">
    <name type="scientific">Propioniciclava coleopterorum</name>
    <dbReference type="NCBI Taxonomy" id="2714937"/>
    <lineage>
        <taxon>Bacteria</taxon>
        <taxon>Bacillati</taxon>
        <taxon>Actinomycetota</taxon>
        <taxon>Actinomycetes</taxon>
        <taxon>Propionibacteriales</taxon>
        <taxon>Propionibacteriaceae</taxon>
        <taxon>Propioniciclava</taxon>
    </lineage>
</organism>
<gene>
    <name evidence="3" type="ORF">G7070_16175</name>
</gene>
<name>A0A6G7YA48_9ACTN</name>
<reference evidence="3 4" key="1">
    <citation type="submission" date="2020-03" db="EMBL/GenBank/DDBJ databases">
        <title>Propioniciclava sp. nov., isolated from Hydrophilus acuminatus.</title>
        <authorList>
            <person name="Hyun D.-W."/>
            <person name="Bae J.-W."/>
        </authorList>
    </citation>
    <scope>NUCLEOTIDE SEQUENCE [LARGE SCALE GENOMIC DNA]</scope>
    <source>
        <strain evidence="3 4">HDW11</strain>
    </source>
</reference>
<feature type="transmembrane region" description="Helical" evidence="2">
    <location>
        <begin position="81"/>
        <end position="100"/>
    </location>
</feature>
<dbReference type="InterPro" id="IPR009339">
    <property type="entry name" value="DUF998"/>
</dbReference>
<dbReference type="EMBL" id="CP049865">
    <property type="protein sequence ID" value="QIK73518.1"/>
    <property type="molecule type" value="Genomic_DNA"/>
</dbReference>
<feature type="transmembrane region" description="Helical" evidence="2">
    <location>
        <begin position="120"/>
        <end position="137"/>
    </location>
</feature>
<dbReference type="Proteomes" id="UP000501058">
    <property type="component" value="Chromosome"/>
</dbReference>
<proteinExistence type="predicted"/>
<feature type="compositionally biased region" description="Low complexity" evidence="1">
    <location>
        <begin position="238"/>
        <end position="251"/>
    </location>
</feature>
<keyword evidence="2" id="KW-1133">Transmembrane helix</keyword>
<accession>A0A6G7YA48</accession>
<dbReference type="KEGG" id="prv:G7070_16175"/>
<feature type="transmembrane region" description="Helical" evidence="2">
    <location>
        <begin position="7"/>
        <end position="28"/>
    </location>
</feature>